<keyword evidence="5" id="KW-0804">Transcription</keyword>
<evidence type="ECO:0000256" key="2">
    <source>
        <dbReference type="ARBA" id="ARBA00022898"/>
    </source>
</evidence>
<organism evidence="7 8">
    <name type="scientific">Stenotrophomonas rhizophila</name>
    <dbReference type="NCBI Taxonomy" id="216778"/>
    <lineage>
        <taxon>Bacteria</taxon>
        <taxon>Pseudomonadati</taxon>
        <taxon>Pseudomonadota</taxon>
        <taxon>Gammaproteobacteria</taxon>
        <taxon>Lysobacterales</taxon>
        <taxon>Lysobacteraceae</taxon>
        <taxon>Stenotrophomonas</taxon>
    </lineage>
</organism>
<dbReference type="PANTHER" id="PTHR46577">
    <property type="entry name" value="HTH-TYPE TRANSCRIPTIONAL REGULATORY PROTEIN GABR"/>
    <property type="match status" value="1"/>
</dbReference>
<dbReference type="InterPro" id="IPR051446">
    <property type="entry name" value="HTH_trans_reg/aminotransferase"/>
</dbReference>
<dbReference type="PANTHER" id="PTHR46577:SF2">
    <property type="entry name" value="TRANSCRIPTIONAL REGULATORY PROTEIN"/>
    <property type="match status" value="1"/>
</dbReference>
<dbReference type="Gene3D" id="3.90.1150.10">
    <property type="entry name" value="Aspartate Aminotransferase, domain 1"/>
    <property type="match status" value="1"/>
</dbReference>
<dbReference type="InterPro" id="IPR015421">
    <property type="entry name" value="PyrdxlP-dep_Trfase_major"/>
</dbReference>
<dbReference type="Gene3D" id="1.10.10.10">
    <property type="entry name" value="Winged helix-like DNA-binding domain superfamily/Winged helix DNA-binding domain"/>
    <property type="match status" value="1"/>
</dbReference>
<dbReference type="Proteomes" id="UP001226084">
    <property type="component" value="Unassembled WGS sequence"/>
</dbReference>
<feature type="domain" description="HTH gntR-type" evidence="6">
    <location>
        <begin position="13"/>
        <end position="81"/>
    </location>
</feature>
<dbReference type="GO" id="GO:0003700">
    <property type="term" value="F:DNA-binding transcription factor activity"/>
    <property type="evidence" value="ECO:0007669"/>
    <property type="project" value="InterPro"/>
</dbReference>
<dbReference type="GO" id="GO:0003677">
    <property type="term" value="F:DNA binding"/>
    <property type="evidence" value="ECO:0007669"/>
    <property type="project" value="UniProtKB-KW"/>
</dbReference>
<evidence type="ECO:0000313" key="8">
    <source>
        <dbReference type="Proteomes" id="UP001226084"/>
    </source>
</evidence>
<keyword evidence="4 7" id="KW-0238">DNA-binding</keyword>
<evidence type="ECO:0000313" key="7">
    <source>
        <dbReference type="EMBL" id="MDQ1109952.1"/>
    </source>
</evidence>
<dbReference type="InterPro" id="IPR015424">
    <property type="entry name" value="PyrdxlP-dep_Trfase"/>
</dbReference>
<dbReference type="EMBL" id="JAUTAS010000001">
    <property type="protein sequence ID" value="MDQ1109952.1"/>
    <property type="molecule type" value="Genomic_DNA"/>
</dbReference>
<protein>
    <submittedName>
        <fullName evidence="7">DNA-binding transcriptional MocR family regulator</fullName>
    </submittedName>
</protein>
<dbReference type="InterPro" id="IPR036388">
    <property type="entry name" value="WH-like_DNA-bd_sf"/>
</dbReference>
<dbReference type="Pfam" id="PF00392">
    <property type="entry name" value="GntR"/>
    <property type="match status" value="1"/>
</dbReference>
<evidence type="ECO:0000256" key="4">
    <source>
        <dbReference type="ARBA" id="ARBA00023125"/>
    </source>
</evidence>
<dbReference type="InterPro" id="IPR015422">
    <property type="entry name" value="PyrdxlP-dep_Trfase_small"/>
</dbReference>
<dbReference type="CDD" id="cd07377">
    <property type="entry name" value="WHTH_GntR"/>
    <property type="match status" value="1"/>
</dbReference>
<reference evidence="7" key="1">
    <citation type="submission" date="2023-07" db="EMBL/GenBank/DDBJ databases">
        <title>Functional and genomic diversity of the sorghum phyllosphere microbiome.</title>
        <authorList>
            <person name="Shade A."/>
        </authorList>
    </citation>
    <scope>NUCLEOTIDE SEQUENCE</scope>
    <source>
        <strain evidence="7">SORGH_AS_0457</strain>
    </source>
</reference>
<dbReference type="InterPro" id="IPR004839">
    <property type="entry name" value="Aminotransferase_I/II_large"/>
</dbReference>
<evidence type="ECO:0000256" key="5">
    <source>
        <dbReference type="ARBA" id="ARBA00023163"/>
    </source>
</evidence>
<gene>
    <name evidence="7" type="ORF">QE424_003111</name>
</gene>
<evidence type="ECO:0000259" key="6">
    <source>
        <dbReference type="PROSITE" id="PS50949"/>
    </source>
</evidence>
<dbReference type="SUPFAM" id="SSF53383">
    <property type="entry name" value="PLP-dependent transferases"/>
    <property type="match status" value="1"/>
</dbReference>
<evidence type="ECO:0000256" key="3">
    <source>
        <dbReference type="ARBA" id="ARBA00023015"/>
    </source>
</evidence>
<dbReference type="Gene3D" id="3.40.640.10">
    <property type="entry name" value="Type I PLP-dependent aspartate aminotransferase-like (Major domain)"/>
    <property type="match status" value="1"/>
</dbReference>
<evidence type="ECO:0000256" key="1">
    <source>
        <dbReference type="ARBA" id="ARBA00005384"/>
    </source>
</evidence>
<dbReference type="PROSITE" id="PS50949">
    <property type="entry name" value="HTH_GNTR"/>
    <property type="match status" value="1"/>
</dbReference>
<keyword evidence="2" id="KW-0663">Pyridoxal phosphate</keyword>
<sequence>MLATLMVTDSMAANLYQSLADELADAIHSGRLPAGARLPSLRGLAAQRQLSLNTVIAAYRQLEDAGLVMPRPKAGFVVSARLPEPTRSLRQAPALATTQAQQLMMARVLEAQRQPGIVDLAFAGPRGERFYPAARLARATAQVLRRTPAMVRTYARPNGARRLLEQIVRRGPRLGLHTTVERLVLTHGAMEALQLALRAVTRPGDAVGIEAPSYFNLYPLLANLGLKAIELPTDPREGLDVDAVEAQLQEGALAAIVAMPSVHNPLGCTLPVAAKQRLAALVNQYQVPLIEDAVYAELQYQEPLAPLLKAFDEDGWVIVVNGFSKTLAPDYRIGWLDGGRFAADIQLLKFQSTGAESQLLGEAVAAFLEAGSYEHHLRGLRRLYREQVGRVRALVAQHFPPGTLATQPSGGFLLWIELPAGVDSSVLFEQALAEGVVFMPGQVYSRGARYRHCLRLSCCQDLDARYVDAIAGVGRLATALLAQARG</sequence>
<name>A0AAP5EB40_9GAMM</name>
<dbReference type="SMART" id="SM00345">
    <property type="entry name" value="HTH_GNTR"/>
    <property type="match status" value="1"/>
</dbReference>
<dbReference type="InterPro" id="IPR036390">
    <property type="entry name" value="WH_DNA-bd_sf"/>
</dbReference>
<dbReference type="AlphaFoldDB" id="A0AAP5EB40"/>
<keyword evidence="3" id="KW-0805">Transcription regulation</keyword>
<comment type="caution">
    <text evidence="7">The sequence shown here is derived from an EMBL/GenBank/DDBJ whole genome shotgun (WGS) entry which is preliminary data.</text>
</comment>
<dbReference type="InterPro" id="IPR000524">
    <property type="entry name" value="Tscrpt_reg_HTH_GntR"/>
</dbReference>
<proteinExistence type="inferred from homology"/>
<accession>A0AAP5EB40</accession>
<dbReference type="GO" id="GO:0030170">
    <property type="term" value="F:pyridoxal phosphate binding"/>
    <property type="evidence" value="ECO:0007669"/>
    <property type="project" value="InterPro"/>
</dbReference>
<comment type="similarity">
    <text evidence="1">In the C-terminal section; belongs to the class-I pyridoxal-phosphate-dependent aminotransferase family.</text>
</comment>
<dbReference type="Pfam" id="PF00155">
    <property type="entry name" value="Aminotran_1_2"/>
    <property type="match status" value="1"/>
</dbReference>
<dbReference type="SUPFAM" id="SSF46785">
    <property type="entry name" value="Winged helix' DNA-binding domain"/>
    <property type="match status" value="1"/>
</dbReference>
<dbReference type="CDD" id="cd00609">
    <property type="entry name" value="AAT_like"/>
    <property type="match status" value="1"/>
</dbReference>